<keyword evidence="11" id="KW-1185">Reference proteome</keyword>
<dbReference type="CDD" id="cd17325">
    <property type="entry name" value="MFS_MdtG_SLC18_like"/>
    <property type="match status" value="1"/>
</dbReference>
<evidence type="ECO:0000256" key="1">
    <source>
        <dbReference type="ARBA" id="ARBA00004651"/>
    </source>
</evidence>
<feature type="transmembrane region" description="Helical" evidence="8">
    <location>
        <begin position="177"/>
        <end position="198"/>
    </location>
</feature>
<feature type="transmembrane region" description="Helical" evidence="8">
    <location>
        <begin position="53"/>
        <end position="76"/>
    </location>
</feature>
<comment type="subcellular location">
    <subcellularLocation>
        <location evidence="1">Cell membrane</location>
        <topology evidence="1">Multi-pass membrane protein</topology>
    </subcellularLocation>
</comment>
<feature type="transmembrane region" description="Helical" evidence="8">
    <location>
        <begin position="290"/>
        <end position="308"/>
    </location>
</feature>
<dbReference type="RefSeq" id="WP_097189029.1">
    <property type="nucleotide sequence ID" value="NZ_OBQK01000012.1"/>
</dbReference>
<gene>
    <name evidence="10" type="ORF">SAMN05421879_11213</name>
</gene>
<feature type="transmembrane region" description="Helical" evidence="8">
    <location>
        <begin position="88"/>
        <end position="107"/>
    </location>
</feature>
<keyword evidence="4" id="KW-1003">Cell membrane</keyword>
<protein>
    <submittedName>
        <fullName evidence="10">Predicted arabinose efflux permease, MFS family</fullName>
    </submittedName>
</protein>
<dbReference type="InterPro" id="IPR011701">
    <property type="entry name" value="MFS"/>
</dbReference>
<dbReference type="Gene3D" id="1.20.1250.20">
    <property type="entry name" value="MFS general substrate transporter like domains"/>
    <property type="match status" value="2"/>
</dbReference>
<dbReference type="PRINTS" id="PR01035">
    <property type="entry name" value="TCRTETA"/>
</dbReference>
<keyword evidence="6 8" id="KW-1133">Transmembrane helix</keyword>
<dbReference type="Pfam" id="PF07690">
    <property type="entry name" value="MFS_1"/>
    <property type="match status" value="1"/>
</dbReference>
<evidence type="ECO:0000259" key="9">
    <source>
        <dbReference type="PROSITE" id="PS50850"/>
    </source>
</evidence>
<dbReference type="GO" id="GO:0022857">
    <property type="term" value="F:transmembrane transporter activity"/>
    <property type="evidence" value="ECO:0007669"/>
    <property type="project" value="InterPro"/>
</dbReference>
<feature type="transmembrane region" description="Helical" evidence="8">
    <location>
        <begin position="314"/>
        <end position="336"/>
    </location>
</feature>
<dbReference type="EMBL" id="OBQK01000012">
    <property type="protein sequence ID" value="SOC57299.1"/>
    <property type="molecule type" value="Genomic_DNA"/>
</dbReference>
<dbReference type="PROSITE" id="PS50850">
    <property type="entry name" value="MFS"/>
    <property type="match status" value="1"/>
</dbReference>
<dbReference type="AlphaFoldDB" id="A0A285VTC2"/>
<feature type="transmembrane region" description="Helical" evidence="8">
    <location>
        <begin position="23"/>
        <end position="47"/>
    </location>
</feature>
<sequence>MEPRPGVEPRPGAEARDRIPREIWILVGSAFVIAVGFGLVSPVLPAFARSFDVGVAAATVVVSIFALFRLVFAPAGGALVERLGERPVYLTGLLVVAVSSLATAFAQSYWQLLVFRGLGGIGSTMFTISSMALLVRLSPPRARGRVSSAYASSFLVGSMVGPVLGGLLAEWGLRAPFIVYAVALLVAAAVVAVGLGGARLRPATTGGQPRALLTVGEAWGDPAFRALLVAAVANGWVSFGARIAVLPLLAAAVLDRPWVAGAALAVGAVGTALTLQVSGRLADRVGRRPLILVGLAVMGLSVGVIGLARHPDLSVTTGVAVLLALSAVSGVGAGLVGPASQASLADVVGHERNGGKVLAAFSMAQDLGTIVGPVLIGVAADRFGFEVAFALCGVVCLVAFLAWLRAPETIGRPDAAEVVRSTPGA</sequence>
<accession>A0A285VTC2</accession>
<evidence type="ECO:0000256" key="7">
    <source>
        <dbReference type="ARBA" id="ARBA00023136"/>
    </source>
</evidence>
<feature type="transmembrane region" description="Helical" evidence="8">
    <location>
        <begin position="227"/>
        <end position="252"/>
    </location>
</feature>
<proteinExistence type="inferred from homology"/>
<dbReference type="InterPro" id="IPR050171">
    <property type="entry name" value="MFS_Transporters"/>
</dbReference>
<dbReference type="Proteomes" id="UP000219688">
    <property type="component" value="Unassembled WGS sequence"/>
</dbReference>
<feature type="domain" description="Major facilitator superfamily (MFS) profile" evidence="9">
    <location>
        <begin position="22"/>
        <end position="411"/>
    </location>
</feature>
<dbReference type="SUPFAM" id="SSF103473">
    <property type="entry name" value="MFS general substrate transporter"/>
    <property type="match status" value="1"/>
</dbReference>
<evidence type="ECO:0000313" key="11">
    <source>
        <dbReference type="Proteomes" id="UP000219688"/>
    </source>
</evidence>
<evidence type="ECO:0000256" key="8">
    <source>
        <dbReference type="SAM" id="Phobius"/>
    </source>
</evidence>
<organism evidence="10 11">
    <name type="scientific">Ornithinimicrobium cerasi</name>
    <dbReference type="NCBI Taxonomy" id="2248773"/>
    <lineage>
        <taxon>Bacteria</taxon>
        <taxon>Bacillati</taxon>
        <taxon>Actinomycetota</taxon>
        <taxon>Actinomycetes</taxon>
        <taxon>Micrococcales</taxon>
        <taxon>Ornithinimicrobiaceae</taxon>
        <taxon>Ornithinimicrobium</taxon>
    </lineage>
</organism>
<dbReference type="GO" id="GO:0005886">
    <property type="term" value="C:plasma membrane"/>
    <property type="evidence" value="ECO:0007669"/>
    <property type="project" value="UniProtKB-SubCell"/>
</dbReference>
<keyword evidence="3" id="KW-0813">Transport</keyword>
<feature type="transmembrane region" description="Helical" evidence="8">
    <location>
        <begin position="357"/>
        <end position="379"/>
    </location>
</feature>
<evidence type="ECO:0000256" key="4">
    <source>
        <dbReference type="ARBA" id="ARBA00022475"/>
    </source>
</evidence>
<dbReference type="InterPro" id="IPR020846">
    <property type="entry name" value="MFS_dom"/>
</dbReference>
<dbReference type="InterPro" id="IPR001958">
    <property type="entry name" value="Tet-R_TetA/multi-R_MdtG-like"/>
</dbReference>
<evidence type="ECO:0000256" key="3">
    <source>
        <dbReference type="ARBA" id="ARBA00022448"/>
    </source>
</evidence>
<dbReference type="PROSITE" id="PS00216">
    <property type="entry name" value="SUGAR_TRANSPORT_1"/>
    <property type="match status" value="1"/>
</dbReference>
<evidence type="ECO:0000256" key="5">
    <source>
        <dbReference type="ARBA" id="ARBA00022692"/>
    </source>
</evidence>
<feature type="transmembrane region" description="Helical" evidence="8">
    <location>
        <begin position="113"/>
        <end position="137"/>
    </location>
</feature>
<feature type="transmembrane region" description="Helical" evidence="8">
    <location>
        <begin position="258"/>
        <end position="278"/>
    </location>
</feature>
<dbReference type="PANTHER" id="PTHR23517">
    <property type="entry name" value="RESISTANCE PROTEIN MDTM, PUTATIVE-RELATED-RELATED"/>
    <property type="match status" value="1"/>
</dbReference>
<comment type="similarity">
    <text evidence="2">Belongs to the major facilitator superfamily. TCR/Tet family.</text>
</comment>
<keyword evidence="7 8" id="KW-0472">Membrane</keyword>
<evidence type="ECO:0000313" key="10">
    <source>
        <dbReference type="EMBL" id="SOC57299.1"/>
    </source>
</evidence>
<feature type="transmembrane region" description="Helical" evidence="8">
    <location>
        <begin position="385"/>
        <end position="404"/>
    </location>
</feature>
<reference evidence="11" key="1">
    <citation type="submission" date="2017-08" db="EMBL/GenBank/DDBJ databases">
        <authorList>
            <person name="Varghese N."/>
            <person name="Submissions S."/>
        </authorList>
    </citation>
    <scope>NUCLEOTIDE SEQUENCE [LARGE SCALE GENOMIC DNA]</scope>
    <source>
        <strain evidence="11">USBA17B2</strain>
    </source>
</reference>
<evidence type="ECO:0000256" key="6">
    <source>
        <dbReference type="ARBA" id="ARBA00022989"/>
    </source>
</evidence>
<evidence type="ECO:0000256" key="2">
    <source>
        <dbReference type="ARBA" id="ARBA00007520"/>
    </source>
</evidence>
<feature type="transmembrane region" description="Helical" evidence="8">
    <location>
        <begin position="149"/>
        <end position="171"/>
    </location>
</feature>
<dbReference type="InterPro" id="IPR036259">
    <property type="entry name" value="MFS_trans_sf"/>
</dbReference>
<name>A0A285VTC2_9MICO</name>
<keyword evidence="5 8" id="KW-0812">Transmembrane</keyword>
<dbReference type="InterPro" id="IPR005829">
    <property type="entry name" value="Sugar_transporter_CS"/>
</dbReference>